<gene>
    <name evidence="4" type="ORF">ALC62_07214</name>
</gene>
<evidence type="ECO:0000256" key="2">
    <source>
        <dbReference type="SAM" id="MobiDB-lite"/>
    </source>
</evidence>
<dbReference type="PANTHER" id="PTHR33223:SF6">
    <property type="entry name" value="CCHC-TYPE DOMAIN-CONTAINING PROTEIN"/>
    <property type="match status" value="1"/>
</dbReference>
<dbReference type="Gene3D" id="4.10.60.10">
    <property type="entry name" value="Zinc finger, CCHC-type"/>
    <property type="match status" value="1"/>
</dbReference>
<name>A0A151II99_9HYME</name>
<protein>
    <recommendedName>
        <fullName evidence="3">CCHC-type domain-containing protein</fullName>
    </recommendedName>
</protein>
<feature type="region of interest" description="Disordered" evidence="2">
    <location>
        <begin position="92"/>
        <end position="111"/>
    </location>
</feature>
<feature type="region of interest" description="Disordered" evidence="2">
    <location>
        <begin position="1"/>
        <end position="39"/>
    </location>
</feature>
<accession>A0A151II99</accession>
<keyword evidence="5" id="KW-1185">Reference proteome</keyword>
<evidence type="ECO:0000259" key="3">
    <source>
        <dbReference type="PROSITE" id="PS50158"/>
    </source>
</evidence>
<feature type="region of interest" description="Disordered" evidence="2">
    <location>
        <begin position="303"/>
        <end position="332"/>
    </location>
</feature>
<dbReference type="GO" id="GO:0003676">
    <property type="term" value="F:nucleic acid binding"/>
    <property type="evidence" value="ECO:0007669"/>
    <property type="project" value="InterPro"/>
</dbReference>
<dbReference type="Proteomes" id="UP000078542">
    <property type="component" value="Unassembled WGS sequence"/>
</dbReference>
<dbReference type="EMBL" id="KQ977564">
    <property type="protein sequence ID" value="KYN01997.1"/>
    <property type="molecule type" value="Genomic_DNA"/>
</dbReference>
<feature type="compositionally biased region" description="Basic and acidic residues" evidence="2">
    <location>
        <begin position="1"/>
        <end position="11"/>
    </location>
</feature>
<dbReference type="InterPro" id="IPR001878">
    <property type="entry name" value="Znf_CCHC"/>
</dbReference>
<dbReference type="AlphaFoldDB" id="A0A151II99"/>
<feature type="compositionally biased region" description="Basic and acidic residues" evidence="2">
    <location>
        <begin position="317"/>
        <end position="332"/>
    </location>
</feature>
<reference evidence="4 5" key="1">
    <citation type="submission" date="2016-03" db="EMBL/GenBank/DDBJ databases">
        <title>Cyphomyrmex costatus WGS genome.</title>
        <authorList>
            <person name="Nygaard S."/>
            <person name="Hu H."/>
            <person name="Boomsma J."/>
            <person name="Zhang G."/>
        </authorList>
    </citation>
    <scope>NUCLEOTIDE SEQUENCE [LARGE SCALE GENOMIC DNA]</scope>
    <source>
        <strain evidence="4">MS0001</strain>
        <tissue evidence="4">Whole body</tissue>
    </source>
</reference>
<keyword evidence="1" id="KW-0863">Zinc-finger</keyword>
<dbReference type="PANTHER" id="PTHR33223">
    <property type="entry name" value="CCHC-TYPE DOMAIN-CONTAINING PROTEIN"/>
    <property type="match status" value="1"/>
</dbReference>
<dbReference type="GO" id="GO:0008270">
    <property type="term" value="F:zinc ion binding"/>
    <property type="evidence" value="ECO:0007669"/>
    <property type="project" value="UniProtKB-KW"/>
</dbReference>
<evidence type="ECO:0000313" key="5">
    <source>
        <dbReference type="Proteomes" id="UP000078542"/>
    </source>
</evidence>
<proteinExistence type="predicted"/>
<dbReference type="InterPro" id="IPR036875">
    <property type="entry name" value="Znf_CCHC_sf"/>
</dbReference>
<dbReference type="SUPFAM" id="SSF57756">
    <property type="entry name" value="Retrovirus zinc finger-like domains"/>
    <property type="match status" value="1"/>
</dbReference>
<feature type="compositionally biased region" description="Basic residues" evidence="2">
    <location>
        <begin position="410"/>
        <end position="419"/>
    </location>
</feature>
<evidence type="ECO:0000313" key="4">
    <source>
        <dbReference type="EMBL" id="KYN01997.1"/>
    </source>
</evidence>
<dbReference type="SMART" id="SM00343">
    <property type="entry name" value="ZnF_C2HC"/>
    <property type="match status" value="2"/>
</dbReference>
<keyword evidence="1" id="KW-0862">Zinc</keyword>
<keyword evidence="1" id="KW-0479">Metal-binding</keyword>
<dbReference type="PROSITE" id="PS50158">
    <property type="entry name" value="ZF_CCHC"/>
    <property type="match status" value="1"/>
</dbReference>
<feature type="compositionally biased region" description="Basic and acidic residues" evidence="2">
    <location>
        <begin position="388"/>
        <end position="409"/>
    </location>
</feature>
<feature type="domain" description="CCHC-type" evidence="3">
    <location>
        <begin position="333"/>
        <end position="348"/>
    </location>
</feature>
<evidence type="ECO:0000256" key="1">
    <source>
        <dbReference type="PROSITE-ProRule" id="PRU00047"/>
    </source>
</evidence>
<organism evidence="4 5">
    <name type="scientific">Cyphomyrmex costatus</name>
    <dbReference type="NCBI Taxonomy" id="456900"/>
    <lineage>
        <taxon>Eukaryota</taxon>
        <taxon>Metazoa</taxon>
        <taxon>Ecdysozoa</taxon>
        <taxon>Arthropoda</taxon>
        <taxon>Hexapoda</taxon>
        <taxon>Insecta</taxon>
        <taxon>Pterygota</taxon>
        <taxon>Neoptera</taxon>
        <taxon>Endopterygota</taxon>
        <taxon>Hymenoptera</taxon>
        <taxon>Apocrita</taxon>
        <taxon>Aculeata</taxon>
        <taxon>Formicoidea</taxon>
        <taxon>Formicidae</taxon>
        <taxon>Myrmicinae</taxon>
        <taxon>Cyphomyrmex</taxon>
    </lineage>
</organism>
<sequence length="426" mass="49315">MATRTPPRDQTPEPLLISGEDNAQNSINPQNRGTPENRHGRRVTFQLDGDENDTQDSIETRVTNRQDEVLDRLVAAIAGLQDRMDRVEFTNRERENVRQPDNGQGSLNISYGRTSNDVRELTDRPTGYLRLKDARSIIPVIDGSQRDKTQEFISASTYAMEKINYPERSALLEEILTTKLKGKLLLEFQTRNVRDFEQLRREIENNYLGKRGTSYLQLEFNTLKQKSGENAHTYGQRVDQLAMEIYETLIEKRTYTSEQKRAILDTIQDQALLNFVLGLREDIKMIVRSQRYTNLQEAINAASAEERVKGPSSRTPFSDRNKDGSRQQEKIQCDKCGKLGHHGRECRSSRYATRFSLPQPEGRPRVNTVEKYCNYCKKAGHNRDECWTLNGRPDKNTRPRAKRETDSKTKNKLRRKSKKSKEEQQK</sequence>
<feature type="region of interest" description="Disordered" evidence="2">
    <location>
        <begin position="388"/>
        <end position="426"/>
    </location>
</feature>
<feature type="compositionally biased region" description="Polar residues" evidence="2">
    <location>
        <begin position="21"/>
        <end position="34"/>
    </location>
</feature>
<feature type="compositionally biased region" description="Polar residues" evidence="2">
    <location>
        <begin position="99"/>
        <end position="111"/>
    </location>
</feature>